<comment type="caution">
    <text evidence="7">The sequence shown here is derived from an EMBL/GenBank/DDBJ whole genome shotgun (WGS) entry which is preliminary data.</text>
</comment>
<evidence type="ECO:0000256" key="2">
    <source>
        <dbReference type="ARBA" id="ARBA00006843"/>
    </source>
</evidence>
<sequence>MEDFQFEIPEIEVPEIEVPDGDFCDVEMEMQMDYDYELEMEDDNVEVIEDEESETKRQARPKARNPKHQIQYNRQIQLNRQGPRKIQVKVKDYLRLSVFTVTFCNCLFLGTAALTYSLKAINRKCKRDVKGAKKFGHRARAANICAIITTIITIIVASVAIVIVKIGRCYVI</sequence>
<gene>
    <name evidence="7" type="ORF">QQF64_024960</name>
</gene>
<dbReference type="PANTHER" id="PTHR13999:SF31">
    <property type="entry name" value="IFITM1-RELATED"/>
    <property type="match status" value="1"/>
</dbReference>
<organism evidence="7 8">
    <name type="scientific">Cirrhinus molitorella</name>
    <name type="common">mud carp</name>
    <dbReference type="NCBI Taxonomy" id="172907"/>
    <lineage>
        <taxon>Eukaryota</taxon>
        <taxon>Metazoa</taxon>
        <taxon>Chordata</taxon>
        <taxon>Craniata</taxon>
        <taxon>Vertebrata</taxon>
        <taxon>Euteleostomi</taxon>
        <taxon>Actinopterygii</taxon>
        <taxon>Neopterygii</taxon>
        <taxon>Teleostei</taxon>
        <taxon>Ostariophysi</taxon>
        <taxon>Cypriniformes</taxon>
        <taxon>Cyprinidae</taxon>
        <taxon>Labeoninae</taxon>
        <taxon>Labeonini</taxon>
        <taxon>Cirrhinus</taxon>
    </lineage>
</organism>
<evidence type="ECO:0000256" key="5">
    <source>
        <dbReference type="ARBA" id="ARBA00023136"/>
    </source>
</evidence>
<dbReference type="InterPro" id="IPR051517">
    <property type="entry name" value="IFITM_antiviral_protein"/>
</dbReference>
<feature type="transmembrane region" description="Helical" evidence="6">
    <location>
        <begin position="139"/>
        <end position="164"/>
    </location>
</feature>
<keyword evidence="5 6" id="KW-0472">Membrane</keyword>
<reference evidence="7 8" key="1">
    <citation type="submission" date="2023-09" db="EMBL/GenBank/DDBJ databases">
        <authorList>
            <person name="Wang M."/>
        </authorList>
    </citation>
    <scope>NUCLEOTIDE SEQUENCE [LARGE SCALE GENOMIC DNA]</scope>
    <source>
        <strain evidence="7">GT-2023</strain>
        <tissue evidence="7">Liver</tissue>
    </source>
</reference>
<evidence type="ECO:0000256" key="1">
    <source>
        <dbReference type="ARBA" id="ARBA00004370"/>
    </source>
</evidence>
<comment type="similarity">
    <text evidence="2">Belongs to the CD225/Dispanin family.</text>
</comment>
<name>A0ABR3NN16_9TELE</name>
<dbReference type="EMBL" id="JAYMGO010000003">
    <property type="protein sequence ID" value="KAL1278287.1"/>
    <property type="molecule type" value="Genomic_DNA"/>
</dbReference>
<accession>A0ABR3NN16</accession>
<dbReference type="InterPro" id="IPR007593">
    <property type="entry name" value="CD225/Dispanin_fam"/>
</dbReference>
<dbReference type="PANTHER" id="PTHR13999">
    <property type="entry name" value="INTERFERON INDUCIBLE TRANSMEMBRANE PROTEIN"/>
    <property type="match status" value="1"/>
</dbReference>
<proteinExistence type="inferred from homology"/>
<evidence type="ECO:0000256" key="3">
    <source>
        <dbReference type="ARBA" id="ARBA00022692"/>
    </source>
</evidence>
<evidence type="ECO:0000313" key="8">
    <source>
        <dbReference type="Proteomes" id="UP001558613"/>
    </source>
</evidence>
<keyword evidence="3 6" id="KW-0812">Transmembrane</keyword>
<keyword evidence="8" id="KW-1185">Reference proteome</keyword>
<evidence type="ECO:0000256" key="4">
    <source>
        <dbReference type="ARBA" id="ARBA00022989"/>
    </source>
</evidence>
<feature type="transmembrane region" description="Helical" evidence="6">
    <location>
        <begin position="93"/>
        <end position="118"/>
    </location>
</feature>
<evidence type="ECO:0000313" key="7">
    <source>
        <dbReference type="EMBL" id="KAL1278287.1"/>
    </source>
</evidence>
<keyword evidence="4 6" id="KW-1133">Transmembrane helix</keyword>
<protein>
    <submittedName>
        <fullName evidence="7">Uncharacterized protein</fullName>
    </submittedName>
</protein>
<comment type="subcellular location">
    <subcellularLocation>
        <location evidence="1">Membrane</location>
    </subcellularLocation>
</comment>
<dbReference type="Pfam" id="PF04505">
    <property type="entry name" value="CD225"/>
    <property type="match status" value="1"/>
</dbReference>
<evidence type="ECO:0000256" key="6">
    <source>
        <dbReference type="SAM" id="Phobius"/>
    </source>
</evidence>
<dbReference type="Proteomes" id="UP001558613">
    <property type="component" value="Unassembled WGS sequence"/>
</dbReference>